<feature type="compositionally biased region" description="Basic and acidic residues" evidence="5">
    <location>
        <begin position="399"/>
        <end position="409"/>
    </location>
</feature>
<dbReference type="Pfam" id="PF00628">
    <property type="entry name" value="PHD"/>
    <property type="match status" value="1"/>
</dbReference>
<evidence type="ECO:0000256" key="3">
    <source>
        <dbReference type="ARBA" id="ARBA00022833"/>
    </source>
</evidence>
<comment type="caution">
    <text evidence="7">The sequence shown here is derived from an EMBL/GenBank/DDBJ whole genome shotgun (WGS) entry which is preliminary data.</text>
</comment>
<accession>A0A5M3MIN3</accession>
<dbReference type="InterPro" id="IPR019787">
    <property type="entry name" value="Znf_PHD-finger"/>
</dbReference>
<feature type="compositionally biased region" description="Basic residues" evidence="5">
    <location>
        <begin position="318"/>
        <end position="327"/>
    </location>
</feature>
<feature type="region of interest" description="Disordered" evidence="5">
    <location>
        <begin position="384"/>
        <end position="418"/>
    </location>
</feature>
<feature type="domain" description="PHD-type" evidence="6">
    <location>
        <begin position="549"/>
        <end position="601"/>
    </location>
</feature>
<dbReference type="CDD" id="cd15522">
    <property type="entry name" value="PHD_TAF3"/>
    <property type="match status" value="1"/>
</dbReference>
<feature type="region of interest" description="Disordered" evidence="5">
    <location>
        <begin position="676"/>
        <end position="748"/>
    </location>
</feature>
<dbReference type="PROSITE" id="PS01359">
    <property type="entry name" value="ZF_PHD_1"/>
    <property type="match status" value="1"/>
</dbReference>
<feature type="region of interest" description="Disordered" evidence="5">
    <location>
        <begin position="1"/>
        <end position="283"/>
    </location>
</feature>
<feature type="compositionally biased region" description="Basic and acidic residues" evidence="5">
    <location>
        <begin position="161"/>
        <end position="177"/>
    </location>
</feature>
<dbReference type="AlphaFoldDB" id="A0A5M3MIN3"/>
<dbReference type="InterPro" id="IPR011011">
    <property type="entry name" value="Znf_FYVE_PHD"/>
</dbReference>
<dbReference type="Gene3D" id="3.30.40.10">
    <property type="entry name" value="Zinc/RING finger domain, C3HC4 (zinc finger)"/>
    <property type="match status" value="1"/>
</dbReference>
<feature type="region of interest" description="Disordered" evidence="5">
    <location>
        <begin position="307"/>
        <end position="352"/>
    </location>
</feature>
<keyword evidence="3" id="KW-0862">Zinc</keyword>
<evidence type="ECO:0000259" key="6">
    <source>
        <dbReference type="PROSITE" id="PS50016"/>
    </source>
</evidence>
<dbReference type="InterPro" id="IPR013083">
    <property type="entry name" value="Znf_RING/FYVE/PHD"/>
</dbReference>
<keyword evidence="2 4" id="KW-0863">Zinc-finger</keyword>
<dbReference type="Proteomes" id="UP000053558">
    <property type="component" value="Unassembled WGS sequence"/>
</dbReference>
<feature type="compositionally biased region" description="Low complexity" evidence="5">
    <location>
        <begin position="103"/>
        <end position="115"/>
    </location>
</feature>
<gene>
    <name evidence="7" type="ORF">CONPUDRAFT_166903</name>
</gene>
<feature type="compositionally biased region" description="Low complexity" evidence="5">
    <location>
        <begin position="271"/>
        <end position="283"/>
    </location>
</feature>
<feature type="region of interest" description="Disordered" evidence="5">
    <location>
        <begin position="779"/>
        <end position="865"/>
    </location>
</feature>
<dbReference type="SMART" id="SM00249">
    <property type="entry name" value="PHD"/>
    <property type="match status" value="1"/>
</dbReference>
<feature type="region of interest" description="Disordered" evidence="5">
    <location>
        <begin position="900"/>
        <end position="927"/>
    </location>
</feature>
<evidence type="ECO:0000256" key="5">
    <source>
        <dbReference type="SAM" id="MobiDB-lite"/>
    </source>
</evidence>
<dbReference type="GeneID" id="19205673"/>
<dbReference type="InterPro" id="IPR001965">
    <property type="entry name" value="Znf_PHD"/>
</dbReference>
<feature type="compositionally biased region" description="Basic and acidic residues" evidence="5">
    <location>
        <begin position="851"/>
        <end position="863"/>
    </location>
</feature>
<evidence type="ECO:0000313" key="7">
    <source>
        <dbReference type="EMBL" id="EIW79072.1"/>
    </source>
</evidence>
<evidence type="ECO:0000256" key="1">
    <source>
        <dbReference type="ARBA" id="ARBA00022723"/>
    </source>
</evidence>
<feature type="compositionally biased region" description="Basic residues" evidence="5">
    <location>
        <begin position="12"/>
        <end position="21"/>
    </location>
</feature>
<dbReference type="GO" id="GO:0008270">
    <property type="term" value="F:zinc ion binding"/>
    <property type="evidence" value="ECO:0007669"/>
    <property type="project" value="UniProtKB-KW"/>
</dbReference>
<evidence type="ECO:0000256" key="2">
    <source>
        <dbReference type="ARBA" id="ARBA00022771"/>
    </source>
</evidence>
<keyword evidence="1" id="KW-0479">Metal-binding</keyword>
<dbReference type="KEGG" id="cput:CONPUDRAFT_166903"/>
<organism evidence="7 8">
    <name type="scientific">Coniophora puteana (strain RWD-64-598)</name>
    <name type="common">Brown rot fungus</name>
    <dbReference type="NCBI Taxonomy" id="741705"/>
    <lineage>
        <taxon>Eukaryota</taxon>
        <taxon>Fungi</taxon>
        <taxon>Dikarya</taxon>
        <taxon>Basidiomycota</taxon>
        <taxon>Agaricomycotina</taxon>
        <taxon>Agaricomycetes</taxon>
        <taxon>Agaricomycetidae</taxon>
        <taxon>Boletales</taxon>
        <taxon>Coniophorineae</taxon>
        <taxon>Coniophoraceae</taxon>
        <taxon>Coniophora</taxon>
    </lineage>
</organism>
<dbReference type="RefSeq" id="XP_007770799.1">
    <property type="nucleotide sequence ID" value="XM_007772609.1"/>
</dbReference>
<feature type="region of interest" description="Disordered" evidence="5">
    <location>
        <begin position="430"/>
        <end position="454"/>
    </location>
</feature>
<feature type="compositionally biased region" description="Basic and acidic residues" evidence="5">
    <location>
        <begin position="535"/>
        <end position="547"/>
    </location>
</feature>
<dbReference type="SUPFAM" id="SSF57903">
    <property type="entry name" value="FYVE/PHD zinc finger"/>
    <property type="match status" value="1"/>
</dbReference>
<dbReference type="EMBL" id="JH711581">
    <property type="protein sequence ID" value="EIW79072.1"/>
    <property type="molecule type" value="Genomic_DNA"/>
</dbReference>
<evidence type="ECO:0000256" key="4">
    <source>
        <dbReference type="PROSITE-ProRule" id="PRU00146"/>
    </source>
</evidence>
<dbReference type="PROSITE" id="PS50016">
    <property type="entry name" value="ZF_PHD_2"/>
    <property type="match status" value="1"/>
</dbReference>
<keyword evidence="8" id="KW-1185">Reference proteome</keyword>
<feature type="compositionally biased region" description="Acidic residues" evidence="5">
    <location>
        <begin position="387"/>
        <end position="398"/>
    </location>
</feature>
<dbReference type="OrthoDB" id="436852at2759"/>
<feature type="compositionally biased region" description="Low complexity" evidence="5">
    <location>
        <begin position="912"/>
        <end position="927"/>
    </location>
</feature>
<name>A0A5M3MIN3_CONPW</name>
<feature type="compositionally biased region" description="Polar residues" evidence="5">
    <location>
        <begin position="126"/>
        <end position="141"/>
    </location>
</feature>
<reference evidence="8" key="1">
    <citation type="journal article" date="2012" name="Science">
        <title>The Paleozoic origin of enzymatic lignin decomposition reconstructed from 31 fungal genomes.</title>
        <authorList>
            <person name="Floudas D."/>
            <person name="Binder M."/>
            <person name="Riley R."/>
            <person name="Barry K."/>
            <person name="Blanchette R.A."/>
            <person name="Henrissat B."/>
            <person name="Martinez A.T."/>
            <person name="Otillar R."/>
            <person name="Spatafora J.W."/>
            <person name="Yadav J.S."/>
            <person name="Aerts A."/>
            <person name="Benoit I."/>
            <person name="Boyd A."/>
            <person name="Carlson A."/>
            <person name="Copeland A."/>
            <person name="Coutinho P.M."/>
            <person name="de Vries R.P."/>
            <person name="Ferreira P."/>
            <person name="Findley K."/>
            <person name="Foster B."/>
            <person name="Gaskell J."/>
            <person name="Glotzer D."/>
            <person name="Gorecki P."/>
            <person name="Heitman J."/>
            <person name="Hesse C."/>
            <person name="Hori C."/>
            <person name="Igarashi K."/>
            <person name="Jurgens J.A."/>
            <person name="Kallen N."/>
            <person name="Kersten P."/>
            <person name="Kohler A."/>
            <person name="Kuees U."/>
            <person name="Kumar T.K.A."/>
            <person name="Kuo A."/>
            <person name="LaButti K."/>
            <person name="Larrondo L.F."/>
            <person name="Lindquist E."/>
            <person name="Ling A."/>
            <person name="Lombard V."/>
            <person name="Lucas S."/>
            <person name="Lundell T."/>
            <person name="Martin R."/>
            <person name="McLaughlin D.J."/>
            <person name="Morgenstern I."/>
            <person name="Morin E."/>
            <person name="Murat C."/>
            <person name="Nagy L.G."/>
            <person name="Nolan M."/>
            <person name="Ohm R.A."/>
            <person name="Patyshakuliyeva A."/>
            <person name="Rokas A."/>
            <person name="Ruiz-Duenas F.J."/>
            <person name="Sabat G."/>
            <person name="Salamov A."/>
            <person name="Samejima M."/>
            <person name="Schmutz J."/>
            <person name="Slot J.C."/>
            <person name="St John F."/>
            <person name="Stenlid J."/>
            <person name="Sun H."/>
            <person name="Sun S."/>
            <person name="Syed K."/>
            <person name="Tsang A."/>
            <person name="Wiebenga A."/>
            <person name="Young D."/>
            <person name="Pisabarro A."/>
            <person name="Eastwood D.C."/>
            <person name="Martin F."/>
            <person name="Cullen D."/>
            <person name="Grigoriev I.V."/>
            <person name="Hibbett D.S."/>
        </authorList>
    </citation>
    <scope>NUCLEOTIDE SEQUENCE [LARGE SCALE GENOMIC DNA]</scope>
    <source>
        <strain evidence="8">RWD-64-598 SS2</strain>
    </source>
</reference>
<protein>
    <recommendedName>
        <fullName evidence="6">PHD-type domain-containing protein</fullName>
    </recommendedName>
</protein>
<dbReference type="InterPro" id="IPR019786">
    <property type="entry name" value="Zinc_finger_PHD-type_CS"/>
</dbReference>
<proteinExistence type="predicted"/>
<feature type="compositionally biased region" description="Gly residues" evidence="5">
    <location>
        <begin position="817"/>
        <end position="833"/>
    </location>
</feature>
<feature type="region of interest" description="Disordered" evidence="5">
    <location>
        <begin position="526"/>
        <end position="547"/>
    </location>
</feature>
<dbReference type="OMA" id="PWRLRTE"/>
<sequence>MTGDLLPATPKHQQHHLPPIRHMHDLAAQRPHPLRDSPPPPITGDYPASVIHGWPAHDHPQPSHRRPKAPSEEVKPPLAELAALSARSPRSPVPHINSTFMHSSSPRRPPSSQSQNAHHKPPSHSFPASSTSQLGQPSLSAQAPEHGGEIGRVRAQMVEGHGGRSRDGQPRRPDSLKRTARSPSLHGEDRQYKNSPSQVGTMESPARGRRLLLFQETSDESFEESLMAGGYGPYRSDPSRPSELAEPAVIESGRDRAPLTPAESRKRQRLAAFASPPSHAHASTSRSALQAIQLEGIGRVLVTPTLSEAAQQADQPPPKRKRHRRKKGSQDIDEDAGVADGAGDVPNWPDAEFPWRLQGEVRDGLTNAEREERMRYIEMFFDRASDESDDEEPEETDEEWRRRMGRGGEDGDGLEVDGKEQQMDTDEGVLDDDALQPHSRSQSQHQQLARPPRMGLGKMYPLAVHTAHRNFTRRTRNVVPSDPADARTALMSKRAVRALTVRHARRRTALPPLSSLAPDFHFPPLSAASHHSYSRRPDGADRRRGEDDERLCVCRGVDDGRELVQCDRCLTWYHLECLGIGSIDELGREEDPWFCPSCETASIASANPTASRAHARARAQASPRGLLPALGPALVPSAPPSSHHHFRSVSEVYDPLFFKPDPAHIEVPSPLGVGGGSVSAWSPAHGPPRTPPRGTAPGHFSSGTSSWGPETPRTGDRIGGGGGDGRERDTVRVWTGSSSPAGAHGHGLGLGLEHGHGHGHGHGRYAVFDPTSTPSRGIQFGGPAAYATPKDGPGPGPVWHSRGALSDSWRTPSQVFGSGGARSGGGSGSGGGSAYMHSGSGSGSGGPPRGRYSDRGGGGDDLRLGTGFTPAYTNLMPVDAYDDTPIGRAYHALPGHVLDSPLAGKRGRRTAAEGSLGSLGSLGSAAP</sequence>
<feature type="compositionally biased region" description="Low complexity" evidence="5">
    <location>
        <begin position="436"/>
        <end position="447"/>
    </location>
</feature>
<evidence type="ECO:0000313" key="8">
    <source>
        <dbReference type="Proteomes" id="UP000053558"/>
    </source>
</evidence>